<proteinExistence type="predicted"/>
<dbReference type="EMBL" id="FLQX01000146">
    <property type="protein sequence ID" value="SBT09054.1"/>
    <property type="molecule type" value="Genomic_DNA"/>
</dbReference>
<dbReference type="Gene3D" id="3.40.50.10140">
    <property type="entry name" value="Toll/interleukin-1 receptor homology (TIR) domain"/>
    <property type="match status" value="1"/>
</dbReference>
<dbReference type="InterPro" id="IPR035897">
    <property type="entry name" value="Toll_tir_struct_dom_sf"/>
</dbReference>
<dbReference type="Proteomes" id="UP000199169">
    <property type="component" value="Unassembled WGS sequence"/>
</dbReference>
<evidence type="ECO:0000313" key="3">
    <source>
        <dbReference type="Proteomes" id="UP000199169"/>
    </source>
</evidence>
<dbReference type="RefSeq" id="WP_186408607.1">
    <property type="nucleotide sequence ID" value="NZ_FLQX01000146.1"/>
</dbReference>
<reference evidence="2 3" key="1">
    <citation type="submission" date="2016-06" db="EMBL/GenBank/DDBJ databases">
        <authorList>
            <person name="Kjaerup R.B."/>
            <person name="Dalgaard T.S."/>
            <person name="Juul-Madsen H.R."/>
        </authorList>
    </citation>
    <scope>NUCLEOTIDE SEQUENCE [LARGE SCALE GENOMIC DNA]</scope>
    <source>
        <strain evidence="2">3</strain>
    </source>
</reference>
<dbReference type="SUPFAM" id="SSF52200">
    <property type="entry name" value="Toll/Interleukin receptor TIR domain"/>
    <property type="match status" value="1"/>
</dbReference>
<feature type="domain" description="TIR" evidence="1">
    <location>
        <begin position="343"/>
        <end position="412"/>
    </location>
</feature>
<dbReference type="STRING" id="1860102.ACCAA_670001"/>
<protein>
    <recommendedName>
        <fullName evidence="1">TIR domain-containing protein</fullName>
    </recommendedName>
</protein>
<dbReference type="GO" id="GO:0007165">
    <property type="term" value="P:signal transduction"/>
    <property type="evidence" value="ECO:0007669"/>
    <property type="project" value="InterPro"/>
</dbReference>
<keyword evidence="3" id="KW-1185">Reference proteome</keyword>
<evidence type="ECO:0000313" key="2">
    <source>
        <dbReference type="EMBL" id="SBT09054.1"/>
    </source>
</evidence>
<organism evidence="2 3">
    <name type="scientific">Candidatus Accumulibacter aalborgensis</name>
    <dbReference type="NCBI Taxonomy" id="1860102"/>
    <lineage>
        <taxon>Bacteria</taxon>
        <taxon>Pseudomonadati</taxon>
        <taxon>Pseudomonadota</taxon>
        <taxon>Betaproteobacteria</taxon>
        <taxon>Candidatus Accumulibacter</taxon>
    </lineage>
</organism>
<dbReference type="AlphaFoldDB" id="A0A1A8XVK7"/>
<sequence>MSNDNIHSLESYRDLARDRIAVCRSLCLLNPRGYREPLAHLVMQLSRFPPDVYDDDELLDIASRFVEEETILRSIIPHEWERLTLLLKNVHRRRLVILLQRLYEKRLDEGKIKHHPIAGIARSAFGDALAAGVAGVAGAALGFVASYIPIGTSVLAGINWRVKLLLRDMGGAGFGNSALTAGDTVALTAYYPRTAVCDKDYLFVVYAHLPKLTALIENDVSGLSNALGDGGSKPNRAKHNVPLALNTPISVVPQCDDVCFEPSELTKKWNGSYKRFLFSFEPKEELAEQTIVINLSIQVAGIEIAMIRNCAIEIVGAKSPKMSGNSLAQAKLSSQTSTLYQKIFVSYSRQDSEVAESYDLAQKALGNETFIDVENLRSGENWRAGLAKAIDIADVFQLFWSHNSKDSEYCREVIV</sequence>
<name>A0A1A8XVK7_9PROT</name>
<dbReference type="InterPro" id="IPR000157">
    <property type="entry name" value="TIR_dom"/>
</dbReference>
<gene>
    <name evidence="2" type="ORF">ACCAA_670001</name>
</gene>
<accession>A0A1A8XVK7</accession>
<evidence type="ECO:0000259" key="1">
    <source>
        <dbReference type="Pfam" id="PF13676"/>
    </source>
</evidence>
<dbReference type="Pfam" id="PF13676">
    <property type="entry name" value="TIR_2"/>
    <property type="match status" value="1"/>
</dbReference>